<accession>A0A850PDL7</accession>
<keyword evidence="2" id="KW-1185">Reference proteome</keyword>
<reference evidence="1 2" key="1">
    <citation type="submission" date="2020-05" db="EMBL/GenBank/DDBJ databases">
        <title>Draft genome sequence of Mycobacterium hippocampi DL, isolated from European seabass, Dicentrarchus labrax, reared in fish farms.</title>
        <authorList>
            <person name="Stathopoulou P."/>
            <person name="Asimakis E."/>
            <person name="Tzokas K."/>
            <person name="Batargias C."/>
            <person name="Tsiamis G."/>
        </authorList>
    </citation>
    <scope>NUCLEOTIDE SEQUENCE [LARGE SCALE GENOMIC DNA]</scope>
    <source>
        <strain evidence="1 2">DL</strain>
    </source>
</reference>
<comment type="caution">
    <text evidence="1">The sequence shown here is derived from an EMBL/GenBank/DDBJ whole genome shotgun (WGS) entry which is preliminary data.</text>
</comment>
<evidence type="ECO:0000313" key="2">
    <source>
        <dbReference type="Proteomes" id="UP000570517"/>
    </source>
</evidence>
<name>A0A850PDL7_9MYCO</name>
<proteinExistence type="predicted"/>
<evidence type="ECO:0000313" key="1">
    <source>
        <dbReference type="EMBL" id="NVN48561.1"/>
    </source>
</evidence>
<organism evidence="1 2">
    <name type="scientific">Mycolicibacterium hippocampi</name>
    <dbReference type="NCBI Taxonomy" id="659824"/>
    <lineage>
        <taxon>Bacteria</taxon>
        <taxon>Bacillati</taxon>
        <taxon>Actinomycetota</taxon>
        <taxon>Actinomycetes</taxon>
        <taxon>Mycobacteriales</taxon>
        <taxon>Mycobacteriaceae</taxon>
        <taxon>Mycolicibacterium</taxon>
    </lineage>
</organism>
<dbReference type="Proteomes" id="UP000570517">
    <property type="component" value="Unassembled WGS sequence"/>
</dbReference>
<dbReference type="EMBL" id="JABFYL010000005">
    <property type="protein sequence ID" value="NVN48561.1"/>
    <property type="molecule type" value="Genomic_DNA"/>
</dbReference>
<sequence length="56" mass="5982">MSSLGEPVASGADRVDVASSVAAQLPVIVHSCNRLGRVANPPGFSFSDWFRPGRRR</sequence>
<gene>
    <name evidence="1" type="ORF">HLY00_4718</name>
</gene>
<dbReference type="AlphaFoldDB" id="A0A850PDL7"/>
<protein>
    <submittedName>
        <fullName evidence="1">Uncharacterized protein</fullName>
    </submittedName>
</protein>